<dbReference type="Gene3D" id="3.40.50.720">
    <property type="entry name" value="NAD(P)-binding Rossmann-like Domain"/>
    <property type="match status" value="1"/>
</dbReference>
<keyword evidence="2" id="KW-0560">Oxidoreductase</keyword>
<dbReference type="PANTHER" id="PTHR24320:SF283">
    <property type="entry name" value="RETINOL DEHYDROGENASE 11"/>
    <property type="match status" value="1"/>
</dbReference>
<name>A0AAD6XP37_9AGAR</name>
<proteinExistence type="inferred from homology"/>
<dbReference type="InterPro" id="IPR002347">
    <property type="entry name" value="SDR_fam"/>
</dbReference>
<dbReference type="GO" id="GO:0016491">
    <property type="term" value="F:oxidoreductase activity"/>
    <property type="evidence" value="ECO:0007669"/>
    <property type="project" value="UniProtKB-KW"/>
</dbReference>
<evidence type="ECO:0000313" key="3">
    <source>
        <dbReference type="EMBL" id="KAJ7088739.1"/>
    </source>
</evidence>
<gene>
    <name evidence="3" type="ORF">B0H15DRAFT_800711</name>
</gene>
<organism evidence="3 4">
    <name type="scientific">Mycena belliarum</name>
    <dbReference type="NCBI Taxonomy" id="1033014"/>
    <lineage>
        <taxon>Eukaryota</taxon>
        <taxon>Fungi</taxon>
        <taxon>Dikarya</taxon>
        <taxon>Basidiomycota</taxon>
        <taxon>Agaricomycotina</taxon>
        <taxon>Agaricomycetes</taxon>
        <taxon>Agaricomycetidae</taxon>
        <taxon>Agaricales</taxon>
        <taxon>Marasmiineae</taxon>
        <taxon>Mycenaceae</taxon>
        <taxon>Mycena</taxon>
    </lineage>
</organism>
<comment type="similarity">
    <text evidence="1">Belongs to the short-chain dehydrogenases/reductases (SDR) family.</text>
</comment>
<dbReference type="AlphaFoldDB" id="A0AAD6XP37"/>
<dbReference type="InterPro" id="IPR036291">
    <property type="entry name" value="NAD(P)-bd_dom_sf"/>
</dbReference>
<dbReference type="PANTHER" id="PTHR24320">
    <property type="entry name" value="RETINOL DEHYDROGENASE"/>
    <property type="match status" value="1"/>
</dbReference>
<sequence>MVQLAEPAHWRLKLSEEAIKNEVPSANIRCLTLDLSSLAAVRLAAAEVNAYPEPLHILIHNAAAAIGPLKVTPDNLESQMATDHVGPFLLTKLLAPKLLAAGTVDFIPRVVYVSSILQSAVDIGALARPDPAKYRRFGAYAQAKAANVLMAVELSARAKGRLNAYSLKPGIIHTNILRKEESLAGFIALGLYTPDGKPNPIHLWKTIPQGAATYSAHLAEPPDLIYFLARRTVAAAFDTRLNEYPGAHLSDAMISTESLAYSSDPAIASKLWTATDEIIGEMLATESLAAHSSDPTIASKLWTATEEVIGEKFVL</sequence>
<comment type="caution">
    <text evidence="3">The sequence shown here is derived from an EMBL/GenBank/DDBJ whole genome shotgun (WGS) entry which is preliminary data.</text>
</comment>
<dbReference type="Pfam" id="PF00106">
    <property type="entry name" value="adh_short"/>
    <property type="match status" value="1"/>
</dbReference>
<reference evidence="3" key="1">
    <citation type="submission" date="2023-03" db="EMBL/GenBank/DDBJ databases">
        <title>Massive genome expansion in bonnet fungi (Mycena s.s.) driven by repeated elements and novel gene families across ecological guilds.</title>
        <authorList>
            <consortium name="Lawrence Berkeley National Laboratory"/>
            <person name="Harder C.B."/>
            <person name="Miyauchi S."/>
            <person name="Viragh M."/>
            <person name="Kuo A."/>
            <person name="Thoen E."/>
            <person name="Andreopoulos B."/>
            <person name="Lu D."/>
            <person name="Skrede I."/>
            <person name="Drula E."/>
            <person name="Henrissat B."/>
            <person name="Morin E."/>
            <person name="Kohler A."/>
            <person name="Barry K."/>
            <person name="LaButti K."/>
            <person name="Morin E."/>
            <person name="Salamov A."/>
            <person name="Lipzen A."/>
            <person name="Mereny Z."/>
            <person name="Hegedus B."/>
            <person name="Baldrian P."/>
            <person name="Stursova M."/>
            <person name="Weitz H."/>
            <person name="Taylor A."/>
            <person name="Grigoriev I.V."/>
            <person name="Nagy L.G."/>
            <person name="Martin F."/>
            <person name="Kauserud H."/>
        </authorList>
    </citation>
    <scope>NUCLEOTIDE SEQUENCE</scope>
    <source>
        <strain evidence="3">CBHHK173m</strain>
    </source>
</reference>
<evidence type="ECO:0000256" key="1">
    <source>
        <dbReference type="ARBA" id="ARBA00006484"/>
    </source>
</evidence>
<dbReference type="Proteomes" id="UP001222325">
    <property type="component" value="Unassembled WGS sequence"/>
</dbReference>
<accession>A0AAD6XP37</accession>
<protein>
    <submittedName>
        <fullName evidence="3">Uncharacterized protein</fullName>
    </submittedName>
</protein>
<evidence type="ECO:0000313" key="4">
    <source>
        <dbReference type="Proteomes" id="UP001222325"/>
    </source>
</evidence>
<dbReference type="EMBL" id="JARJCN010000025">
    <property type="protein sequence ID" value="KAJ7088739.1"/>
    <property type="molecule type" value="Genomic_DNA"/>
</dbReference>
<keyword evidence="4" id="KW-1185">Reference proteome</keyword>
<evidence type="ECO:0000256" key="2">
    <source>
        <dbReference type="ARBA" id="ARBA00023002"/>
    </source>
</evidence>
<dbReference type="SUPFAM" id="SSF51735">
    <property type="entry name" value="NAD(P)-binding Rossmann-fold domains"/>
    <property type="match status" value="1"/>
</dbReference>